<gene>
    <name evidence="2" type="ORF">LECACI_7A008297</name>
</gene>
<dbReference type="AlphaFoldDB" id="A0AAI8Z633"/>
<proteinExistence type="predicted"/>
<organism evidence="2 3">
    <name type="scientific">Lecanosticta acicola</name>
    <dbReference type="NCBI Taxonomy" id="111012"/>
    <lineage>
        <taxon>Eukaryota</taxon>
        <taxon>Fungi</taxon>
        <taxon>Dikarya</taxon>
        <taxon>Ascomycota</taxon>
        <taxon>Pezizomycotina</taxon>
        <taxon>Dothideomycetes</taxon>
        <taxon>Dothideomycetidae</taxon>
        <taxon>Mycosphaerellales</taxon>
        <taxon>Mycosphaerellaceae</taxon>
        <taxon>Lecanosticta</taxon>
    </lineage>
</organism>
<name>A0AAI8Z633_9PEZI</name>
<sequence length="274" mass="30379">MLTFEKTKPSCMRCCEKGFKCEYSPARRIGRVRSKTVKSISDDVKYRLPRGDVHSACSPPPDMTDEMESPPDLSPPPPLQRTPDWNNSWTLSEGGDFGITSTQQQQQHWIKPDPFSPSQQQQNNFLATAQAFLPSSMDSQTLVSATCRLPQLVSEQGFAPMSTTTDSPFGPNAISALTAPEPPPARVPTMHRSSTSSTPGEASTSDGKHIDEEFAGLITFADSIESKFDVFVRTRLSLHEAEGSGPDPGEMSFYYSLSELKRRLKWLREDVRNS</sequence>
<dbReference type="EMBL" id="CAVMBE010000078">
    <property type="protein sequence ID" value="CAK4033139.1"/>
    <property type="molecule type" value="Genomic_DNA"/>
</dbReference>
<evidence type="ECO:0008006" key="4">
    <source>
        <dbReference type="Google" id="ProtNLM"/>
    </source>
</evidence>
<keyword evidence="3" id="KW-1185">Reference proteome</keyword>
<evidence type="ECO:0000313" key="3">
    <source>
        <dbReference type="Proteomes" id="UP001296104"/>
    </source>
</evidence>
<feature type="region of interest" description="Disordered" evidence="1">
    <location>
        <begin position="170"/>
        <end position="208"/>
    </location>
</feature>
<feature type="compositionally biased region" description="Polar residues" evidence="1">
    <location>
        <begin position="191"/>
        <end position="205"/>
    </location>
</feature>
<protein>
    <recommendedName>
        <fullName evidence="4">Zn(2)-C6 fungal-type domain-containing protein</fullName>
    </recommendedName>
</protein>
<comment type="caution">
    <text evidence="2">The sequence shown here is derived from an EMBL/GenBank/DDBJ whole genome shotgun (WGS) entry which is preliminary data.</text>
</comment>
<dbReference type="Proteomes" id="UP001296104">
    <property type="component" value="Unassembled WGS sequence"/>
</dbReference>
<reference evidence="2" key="1">
    <citation type="submission" date="2023-11" db="EMBL/GenBank/DDBJ databases">
        <authorList>
            <person name="Alioto T."/>
            <person name="Alioto T."/>
            <person name="Gomez Garrido J."/>
        </authorList>
    </citation>
    <scope>NUCLEOTIDE SEQUENCE</scope>
</reference>
<evidence type="ECO:0000256" key="1">
    <source>
        <dbReference type="SAM" id="MobiDB-lite"/>
    </source>
</evidence>
<feature type="region of interest" description="Disordered" evidence="1">
    <location>
        <begin position="50"/>
        <end position="120"/>
    </location>
</feature>
<feature type="compositionally biased region" description="Polar residues" evidence="1">
    <location>
        <begin position="99"/>
        <end position="108"/>
    </location>
</feature>
<evidence type="ECO:0000313" key="2">
    <source>
        <dbReference type="EMBL" id="CAK4033139.1"/>
    </source>
</evidence>
<accession>A0AAI8Z633</accession>